<reference evidence="2 3" key="1">
    <citation type="journal article" date="2018" name="Sci. Adv.">
        <title>Multi-heme cytochromes provide a pathway for survival in energy-limited environments.</title>
        <authorList>
            <person name="Deng X."/>
            <person name="Dohmae N."/>
            <person name="Nealson K.H."/>
            <person name="Hashimoto K."/>
            <person name="Okamoto A."/>
        </authorList>
    </citation>
    <scope>NUCLEOTIDE SEQUENCE [LARGE SCALE GENOMIC DNA]</scope>
    <source>
        <strain evidence="2 3">IS5</strain>
    </source>
</reference>
<evidence type="ECO:0000259" key="1">
    <source>
        <dbReference type="SMART" id="SM00448"/>
    </source>
</evidence>
<dbReference type="KEGG" id="dfl:DFE_0678"/>
<dbReference type="AlphaFoldDB" id="A0A2Z6AVZ0"/>
<dbReference type="Proteomes" id="UP000269883">
    <property type="component" value="Chromosome"/>
</dbReference>
<dbReference type="Gene3D" id="3.40.50.2300">
    <property type="match status" value="1"/>
</dbReference>
<dbReference type="InterPro" id="IPR011006">
    <property type="entry name" value="CheY-like_superfamily"/>
</dbReference>
<sequence>MTKEIQVLVVEDHMAGDLFVSDMLRAQGVCVHVAESCEKAMNKMLEYMDLVVVDSRVEGCTGKALGMIKSRVATTSVIAACPACELESVRLGGRVRADEYIALDTTRDEFQAAVMSVYSRSSRAVVVETSAPRRRFGSAA</sequence>
<evidence type="ECO:0000313" key="2">
    <source>
        <dbReference type="EMBL" id="BBD07404.1"/>
    </source>
</evidence>
<dbReference type="SUPFAM" id="SSF52172">
    <property type="entry name" value="CheY-like"/>
    <property type="match status" value="1"/>
</dbReference>
<feature type="domain" description="Response regulatory" evidence="1">
    <location>
        <begin position="5"/>
        <end position="114"/>
    </location>
</feature>
<dbReference type="RefSeq" id="WP_126376628.1">
    <property type="nucleotide sequence ID" value="NZ_AP017378.1"/>
</dbReference>
<accession>A0A2Z6AVZ0</accession>
<evidence type="ECO:0000313" key="3">
    <source>
        <dbReference type="Proteomes" id="UP000269883"/>
    </source>
</evidence>
<gene>
    <name evidence="2" type="ORF">DFE_0678</name>
</gene>
<protein>
    <submittedName>
        <fullName evidence="2">Twitching motility two-component system response regulator PilH</fullName>
    </submittedName>
</protein>
<dbReference type="EMBL" id="AP017378">
    <property type="protein sequence ID" value="BBD07404.1"/>
    <property type="molecule type" value="Genomic_DNA"/>
</dbReference>
<dbReference type="InterPro" id="IPR001789">
    <property type="entry name" value="Sig_transdc_resp-reg_receiver"/>
</dbReference>
<proteinExistence type="predicted"/>
<dbReference type="GO" id="GO:0000160">
    <property type="term" value="P:phosphorelay signal transduction system"/>
    <property type="evidence" value="ECO:0007669"/>
    <property type="project" value="InterPro"/>
</dbReference>
<organism evidence="2 3">
    <name type="scientific">Desulfovibrio ferrophilus</name>
    <dbReference type="NCBI Taxonomy" id="241368"/>
    <lineage>
        <taxon>Bacteria</taxon>
        <taxon>Pseudomonadati</taxon>
        <taxon>Thermodesulfobacteriota</taxon>
        <taxon>Desulfovibrionia</taxon>
        <taxon>Desulfovibrionales</taxon>
        <taxon>Desulfovibrionaceae</taxon>
        <taxon>Desulfovibrio</taxon>
    </lineage>
</organism>
<dbReference type="SMART" id="SM00448">
    <property type="entry name" value="REC"/>
    <property type="match status" value="1"/>
</dbReference>
<name>A0A2Z6AVZ0_9BACT</name>
<keyword evidence="3" id="KW-1185">Reference proteome</keyword>